<dbReference type="EMBL" id="JAIXNE010000002">
    <property type="protein sequence ID" value="MCA6075368.1"/>
    <property type="molecule type" value="Genomic_DNA"/>
</dbReference>
<keyword evidence="5 8" id="KW-0521">NADP</keyword>
<dbReference type="CDD" id="cd00209">
    <property type="entry name" value="DHFR"/>
    <property type="match status" value="1"/>
</dbReference>
<dbReference type="GO" id="GO:0046655">
    <property type="term" value="P:folic acid metabolic process"/>
    <property type="evidence" value="ECO:0007669"/>
    <property type="project" value="TreeGrafter"/>
</dbReference>
<name>A0A9X1HR92_9BACT</name>
<dbReference type="SUPFAM" id="SSF53597">
    <property type="entry name" value="Dihydrofolate reductase-like"/>
    <property type="match status" value="1"/>
</dbReference>
<dbReference type="RefSeq" id="WP_225698471.1">
    <property type="nucleotide sequence ID" value="NZ_JAIXNE010000002.1"/>
</dbReference>
<dbReference type="Proteomes" id="UP001139409">
    <property type="component" value="Unassembled WGS sequence"/>
</dbReference>
<dbReference type="Gene3D" id="3.40.430.10">
    <property type="entry name" value="Dihydrofolate Reductase, subunit A"/>
    <property type="match status" value="1"/>
</dbReference>
<dbReference type="PANTHER" id="PTHR48069">
    <property type="entry name" value="DIHYDROFOLATE REDUCTASE"/>
    <property type="match status" value="1"/>
</dbReference>
<dbReference type="PROSITE" id="PS51330">
    <property type="entry name" value="DHFR_2"/>
    <property type="match status" value="1"/>
</dbReference>
<dbReference type="GO" id="GO:0005829">
    <property type="term" value="C:cytosol"/>
    <property type="evidence" value="ECO:0007669"/>
    <property type="project" value="TreeGrafter"/>
</dbReference>
<evidence type="ECO:0000313" key="12">
    <source>
        <dbReference type="EMBL" id="MCA6077673.1"/>
    </source>
</evidence>
<comment type="function">
    <text evidence="7 8">Key enzyme in folate metabolism. Catalyzes an essential reaction for de novo glycine and purine synthesis, and for DNA precursor synthesis.</text>
</comment>
<protein>
    <recommendedName>
        <fullName evidence="3 8">Dihydrofolate reductase</fullName>
        <ecNumber evidence="3 8">1.5.1.3</ecNumber>
    </recommendedName>
</protein>
<evidence type="ECO:0000256" key="5">
    <source>
        <dbReference type="ARBA" id="ARBA00022857"/>
    </source>
</evidence>
<proteinExistence type="inferred from homology"/>
<dbReference type="PIRSF" id="PIRSF000194">
    <property type="entry name" value="DHFR"/>
    <property type="match status" value="1"/>
</dbReference>
<dbReference type="GO" id="GO:0004146">
    <property type="term" value="F:dihydrofolate reductase activity"/>
    <property type="evidence" value="ECO:0007669"/>
    <property type="project" value="UniProtKB-EC"/>
</dbReference>
<comment type="similarity">
    <text evidence="2 8">Belongs to the dihydrofolate reductase family.</text>
</comment>
<evidence type="ECO:0000256" key="1">
    <source>
        <dbReference type="ARBA" id="ARBA00004903"/>
    </source>
</evidence>
<dbReference type="InterPro" id="IPR001796">
    <property type="entry name" value="DHFR_dom"/>
</dbReference>
<evidence type="ECO:0000256" key="8">
    <source>
        <dbReference type="PIRNR" id="PIRNR000194"/>
    </source>
</evidence>
<keyword evidence="13" id="KW-1185">Reference proteome</keyword>
<sequence>MKISMIVAVGKNRVIGKDNDLIWHLPDDMSYFMKTTTGHYVIMGRKNYESIPEKYRPLPNRTNVIITRQSEYEAPGAVIVHSMNEALDLAKEAQQEEVFIIGGGEIYSLGLPHADLLYITEIDESFDGDAFFPEVDFSNWGEVSRIHHPADDRHKHAFDFVIYQRING</sequence>
<dbReference type="AlphaFoldDB" id="A0A9X1HR92"/>
<dbReference type="EC" id="1.5.1.3" evidence="3 8"/>
<keyword evidence="4 8" id="KW-0554">One-carbon metabolism</keyword>
<dbReference type="GO" id="GO:0046654">
    <property type="term" value="P:tetrahydrofolate biosynthetic process"/>
    <property type="evidence" value="ECO:0007669"/>
    <property type="project" value="InterPro"/>
</dbReference>
<reference evidence="11" key="1">
    <citation type="submission" date="2021-09" db="EMBL/GenBank/DDBJ databases">
        <title>Fulvivirga sp. isolated from coastal sediment.</title>
        <authorList>
            <person name="Yu H."/>
        </authorList>
    </citation>
    <scope>NUCLEOTIDE SEQUENCE</scope>
    <source>
        <strain evidence="11">1062</strain>
    </source>
</reference>
<evidence type="ECO:0000313" key="11">
    <source>
        <dbReference type="EMBL" id="MCA6076545.1"/>
    </source>
</evidence>
<evidence type="ECO:0000313" key="13">
    <source>
        <dbReference type="Proteomes" id="UP001139409"/>
    </source>
</evidence>
<gene>
    <name evidence="10" type="ORF">LDX50_10835</name>
    <name evidence="11" type="ORF">LDX50_16805</name>
    <name evidence="12" type="ORF">LDX50_22525</name>
</gene>
<dbReference type="EMBL" id="JAIXNE010000003">
    <property type="protein sequence ID" value="MCA6076545.1"/>
    <property type="molecule type" value="Genomic_DNA"/>
</dbReference>
<dbReference type="InterPro" id="IPR024072">
    <property type="entry name" value="DHFR-like_dom_sf"/>
</dbReference>
<dbReference type="EMBL" id="JAIXNE010000004">
    <property type="protein sequence ID" value="MCA6077673.1"/>
    <property type="molecule type" value="Genomic_DNA"/>
</dbReference>
<accession>A0A9X1HR92</accession>
<dbReference type="GO" id="GO:0006730">
    <property type="term" value="P:one-carbon metabolic process"/>
    <property type="evidence" value="ECO:0007669"/>
    <property type="project" value="UniProtKB-KW"/>
</dbReference>
<dbReference type="GO" id="GO:0046452">
    <property type="term" value="P:dihydrofolate metabolic process"/>
    <property type="evidence" value="ECO:0007669"/>
    <property type="project" value="TreeGrafter"/>
</dbReference>
<evidence type="ECO:0000259" key="9">
    <source>
        <dbReference type="PROSITE" id="PS51330"/>
    </source>
</evidence>
<evidence type="ECO:0000256" key="3">
    <source>
        <dbReference type="ARBA" id="ARBA00012856"/>
    </source>
</evidence>
<feature type="domain" description="DHFR" evidence="9">
    <location>
        <begin position="2"/>
        <end position="165"/>
    </location>
</feature>
<dbReference type="InterPro" id="IPR012259">
    <property type="entry name" value="DHFR"/>
</dbReference>
<evidence type="ECO:0000256" key="7">
    <source>
        <dbReference type="ARBA" id="ARBA00025067"/>
    </source>
</evidence>
<keyword evidence="6 8" id="KW-0560">Oxidoreductase</keyword>
<organism evidence="11 13">
    <name type="scientific">Fulvivirga sedimenti</name>
    <dbReference type="NCBI Taxonomy" id="2879465"/>
    <lineage>
        <taxon>Bacteria</taxon>
        <taxon>Pseudomonadati</taxon>
        <taxon>Bacteroidota</taxon>
        <taxon>Cytophagia</taxon>
        <taxon>Cytophagales</taxon>
        <taxon>Fulvivirgaceae</taxon>
        <taxon>Fulvivirga</taxon>
    </lineage>
</organism>
<evidence type="ECO:0000313" key="10">
    <source>
        <dbReference type="EMBL" id="MCA6075368.1"/>
    </source>
</evidence>
<dbReference type="Pfam" id="PF00186">
    <property type="entry name" value="DHFR_1"/>
    <property type="match status" value="1"/>
</dbReference>
<dbReference type="GO" id="GO:0070401">
    <property type="term" value="F:NADP+ binding"/>
    <property type="evidence" value="ECO:0007669"/>
    <property type="project" value="UniProtKB-ARBA"/>
</dbReference>
<evidence type="ECO:0000256" key="2">
    <source>
        <dbReference type="ARBA" id="ARBA00009539"/>
    </source>
</evidence>
<dbReference type="FunFam" id="3.40.430.10:FF:000001">
    <property type="entry name" value="Dihydrofolate reductase"/>
    <property type="match status" value="1"/>
</dbReference>
<comment type="pathway">
    <text evidence="1 8">Cofactor biosynthesis; tetrahydrofolate biosynthesis; 5,6,7,8-tetrahydrofolate from 7,8-dihydrofolate: step 1/1.</text>
</comment>
<comment type="catalytic activity">
    <reaction evidence="8">
        <text>(6S)-5,6,7,8-tetrahydrofolate + NADP(+) = 7,8-dihydrofolate + NADPH + H(+)</text>
        <dbReference type="Rhea" id="RHEA:15009"/>
        <dbReference type="ChEBI" id="CHEBI:15378"/>
        <dbReference type="ChEBI" id="CHEBI:57451"/>
        <dbReference type="ChEBI" id="CHEBI:57453"/>
        <dbReference type="ChEBI" id="CHEBI:57783"/>
        <dbReference type="ChEBI" id="CHEBI:58349"/>
        <dbReference type="EC" id="1.5.1.3"/>
    </reaction>
</comment>
<dbReference type="PRINTS" id="PR00070">
    <property type="entry name" value="DHFR"/>
</dbReference>
<evidence type="ECO:0000256" key="4">
    <source>
        <dbReference type="ARBA" id="ARBA00022563"/>
    </source>
</evidence>
<evidence type="ECO:0000256" key="6">
    <source>
        <dbReference type="ARBA" id="ARBA00023002"/>
    </source>
</evidence>
<dbReference type="PANTHER" id="PTHR48069:SF3">
    <property type="entry name" value="DIHYDROFOLATE REDUCTASE"/>
    <property type="match status" value="1"/>
</dbReference>
<comment type="caution">
    <text evidence="11">The sequence shown here is derived from an EMBL/GenBank/DDBJ whole genome shotgun (WGS) entry which is preliminary data.</text>
</comment>